<evidence type="ECO:0000313" key="2">
    <source>
        <dbReference type="Proteomes" id="UP001501243"/>
    </source>
</evidence>
<dbReference type="RefSeq" id="WP_208132838.1">
    <property type="nucleotide sequence ID" value="NZ_BAABGQ010000012.1"/>
</dbReference>
<dbReference type="Proteomes" id="UP001501243">
    <property type="component" value="Unassembled WGS sequence"/>
</dbReference>
<dbReference type="Pfam" id="PF22668">
    <property type="entry name" value="DUF7009"/>
    <property type="match status" value="1"/>
</dbReference>
<accession>A0ABP8QSL9</accession>
<name>A0ABP8QSL9_9BACT</name>
<protein>
    <submittedName>
        <fullName evidence="1">Uncharacterized protein</fullName>
    </submittedName>
</protein>
<reference evidence="2" key="1">
    <citation type="journal article" date="2019" name="Int. J. Syst. Evol. Microbiol.">
        <title>The Global Catalogue of Microorganisms (GCM) 10K type strain sequencing project: providing services to taxonomists for standard genome sequencing and annotation.</title>
        <authorList>
            <consortium name="The Broad Institute Genomics Platform"/>
            <consortium name="The Broad Institute Genome Sequencing Center for Infectious Disease"/>
            <person name="Wu L."/>
            <person name="Ma J."/>
        </authorList>
    </citation>
    <scope>NUCLEOTIDE SEQUENCE [LARGE SCALE GENOMIC DNA]</scope>
    <source>
        <strain evidence="2">JCM 17841</strain>
    </source>
</reference>
<gene>
    <name evidence="1" type="ORF">GCM10023172_38570</name>
</gene>
<sequence>MKLRLEENSLRLRLSEAEVQQFAATGRVAYSIAFGPGPAQTLLYSLERLPAASPATAVQVRYEAGALAVEVPDSVARNWTGTENIGFKGLVLVAEGRELRILVEKDLDSQH</sequence>
<dbReference type="InterPro" id="IPR053825">
    <property type="entry name" value="DUF7009"/>
</dbReference>
<evidence type="ECO:0000313" key="1">
    <source>
        <dbReference type="EMBL" id="GAA4507646.1"/>
    </source>
</evidence>
<dbReference type="EMBL" id="BAABGQ010000012">
    <property type="protein sequence ID" value="GAA4507646.1"/>
    <property type="molecule type" value="Genomic_DNA"/>
</dbReference>
<organism evidence="1 2">
    <name type="scientific">Hymenobacter ginsengisoli</name>
    <dbReference type="NCBI Taxonomy" id="1051626"/>
    <lineage>
        <taxon>Bacteria</taxon>
        <taxon>Pseudomonadati</taxon>
        <taxon>Bacteroidota</taxon>
        <taxon>Cytophagia</taxon>
        <taxon>Cytophagales</taxon>
        <taxon>Hymenobacteraceae</taxon>
        <taxon>Hymenobacter</taxon>
    </lineage>
</organism>
<comment type="caution">
    <text evidence="1">The sequence shown here is derived from an EMBL/GenBank/DDBJ whole genome shotgun (WGS) entry which is preliminary data.</text>
</comment>
<proteinExistence type="predicted"/>
<keyword evidence="2" id="KW-1185">Reference proteome</keyword>